<dbReference type="InterPro" id="IPR025427">
    <property type="entry name" value="DUF4160"/>
</dbReference>
<protein>
    <recommendedName>
        <fullName evidence="2">DUF4160 domain-containing protein</fullName>
    </recommendedName>
</protein>
<dbReference type="EMBL" id="CAADFF010000007">
    <property type="protein sequence ID" value="VFJ87651.1"/>
    <property type="molecule type" value="Genomic_DNA"/>
</dbReference>
<dbReference type="Pfam" id="PF13711">
    <property type="entry name" value="DUF4160"/>
    <property type="match status" value="1"/>
</dbReference>
<name>A0A450U7C7_9GAMM</name>
<gene>
    <name evidence="1" type="ORF">BECKLFY1418B_GA0070995_100757</name>
</gene>
<accession>A0A450U7C7</accession>
<evidence type="ECO:0000313" key="1">
    <source>
        <dbReference type="EMBL" id="VFJ87651.1"/>
    </source>
</evidence>
<sequence>MILVAEDEKVKIQMPTILVLFGWRLFFYANEGNEPIHVHCRKGGMECKYWIDDENFDIQEAYSYGMSTRDKKQIRKIIFEHFDYIVDQWNVFQERR</sequence>
<reference evidence="1" key="1">
    <citation type="submission" date="2019-02" db="EMBL/GenBank/DDBJ databases">
        <authorList>
            <person name="Gruber-Vodicka R. H."/>
            <person name="Seah K. B. B."/>
        </authorList>
    </citation>
    <scope>NUCLEOTIDE SEQUENCE</scope>
    <source>
        <strain evidence="1">BECK_M7</strain>
    </source>
</reference>
<organism evidence="1">
    <name type="scientific">Candidatus Kentrum sp. LFY</name>
    <dbReference type="NCBI Taxonomy" id="2126342"/>
    <lineage>
        <taxon>Bacteria</taxon>
        <taxon>Pseudomonadati</taxon>
        <taxon>Pseudomonadota</taxon>
        <taxon>Gammaproteobacteria</taxon>
        <taxon>Candidatus Kentrum</taxon>
    </lineage>
</organism>
<proteinExistence type="predicted"/>
<evidence type="ECO:0008006" key="2">
    <source>
        <dbReference type="Google" id="ProtNLM"/>
    </source>
</evidence>
<dbReference type="AlphaFoldDB" id="A0A450U7C7"/>